<evidence type="ECO:0000256" key="1">
    <source>
        <dbReference type="SAM" id="MobiDB-lite"/>
    </source>
</evidence>
<feature type="region of interest" description="Disordered" evidence="1">
    <location>
        <begin position="78"/>
        <end position="104"/>
    </location>
</feature>
<keyword evidence="3" id="KW-1185">Reference proteome</keyword>
<gene>
    <name evidence="2" type="ORF">Syun_001516</name>
</gene>
<feature type="compositionally biased region" description="Polar residues" evidence="1">
    <location>
        <begin position="82"/>
        <end position="104"/>
    </location>
</feature>
<accession>A0AAP0QAZ5</accession>
<evidence type="ECO:0000313" key="3">
    <source>
        <dbReference type="Proteomes" id="UP001420932"/>
    </source>
</evidence>
<sequence>MVKISQAILSSQHHQPPHLVEETPPESDASTRGSPDEIMWHQLVLSLMLSNPDRCMVSCAKSTEEALAKLQEQMQHQQTIQESYKASIQHSDATARTASVCDTI</sequence>
<name>A0AAP0QAZ5_9MAGN</name>
<organism evidence="2 3">
    <name type="scientific">Stephania yunnanensis</name>
    <dbReference type="NCBI Taxonomy" id="152371"/>
    <lineage>
        <taxon>Eukaryota</taxon>
        <taxon>Viridiplantae</taxon>
        <taxon>Streptophyta</taxon>
        <taxon>Embryophyta</taxon>
        <taxon>Tracheophyta</taxon>
        <taxon>Spermatophyta</taxon>
        <taxon>Magnoliopsida</taxon>
        <taxon>Ranunculales</taxon>
        <taxon>Menispermaceae</taxon>
        <taxon>Menispermoideae</taxon>
        <taxon>Cissampelideae</taxon>
        <taxon>Stephania</taxon>
    </lineage>
</organism>
<protein>
    <submittedName>
        <fullName evidence="2">Uncharacterized protein</fullName>
    </submittedName>
</protein>
<dbReference type="AlphaFoldDB" id="A0AAP0QAZ5"/>
<reference evidence="2 3" key="1">
    <citation type="submission" date="2024-01" db="EMBL/GenBank/DDBJ databases">
        <title>Genome assemblies of Stephania.</title>
        <authorList>
            <person name="Yang L."/>
        </authorList>
    </citation>
    <scope>NUCLEOTIDE SEQUENCE [LARGE SCALE GENOMIC DNA]</scope>
    <source>
        <strain evidence="2">YNDBR</strain>
        <tissue evidence="2">Leaf</tissue>
    </source>
</reference>
<feature type="region of interest" description="Disordered" evidence="1">
    <location>
        <begin position="1"/>
        <end position="36"/>
    </location>
</feature>
<proteinExistence type="predicted"/>
<dbReference type="Proteomes" id="UP001420932">
    <property type="component" value="Unassembled WGS sequence"/>
</dbReference>
<evidence type="ECO:0000313" key="2">
    <source>
        <dbReference type="EMBL" id="KAK9169376.1"/>
    </source>
</evidence>
<comment type="caution">
    <text evidence="2">The sequence shown here is derived from an EMBL/GenBank/DDBJ whole genome shotgun (WGS) entry which is preliminary data.</text>
</comment>
<dbReference type="EMBL" id="JBBNAF010000001">
    <property type="protein sequence ID" value="KAK9169376.1"/>
    <property type="molecule type" value="Genomic_DNA"/>
</dbReference>